<organism evidence="1 2">
    <name type="scientific">Streptomyces gilvosporeus</name>
    <dbReference type="NCBI Taxonomy" id="553510"/>
    <lineage>
        <taxon>Bacteria</taxon>
        <taxon>Bacillati</taxon>
        <taxon>Actinomycetota</taxon>
        <taxon>Actinomycetes</taxon>
        <taxon>Kitasatosporales</taxon>
        <taxon>Streptomycetaceae</taxon>
        <taxon>Streptomyces</taxon>
    </lineage>
</organism>
<gene>
    <name evidence="1" type="ORF">B1H19_16550</name>
</gene>
<proteinExistence type="predicted"/>
<evidence type="ECO:0000313" key="1">
    <source>
        <dbReference type="EMBL" id="ARF59507.1"/>
    </source>
</evidence>
<name>A0A1V0U2Z8_9ACTN</name>
<dbReference type="AlphaFoldDB" id="A0A1V0U2Z8"/>
<protein>
    <submittedName>
        <fullName evidence="1">Uncharacterized protein</fullName>
    </submittedName>
</protein>
<dbReference type="EMBL" id="CP020569">
    <property type="protein sequence ID" value="ARF59507.1"/>
    <property type="molecule type" value="Genomic_DNA"/>
</dbReference>
<dbReference type="Pfam" id="PF20060">
    <property type="entry name" value="DUF6459"/>
    <property type="match status" value="1"/>
</dbReference>
<dbReference type="KEGG" id="sgv:B1H19_16550"/>
<evidence type="ECO:0000313" key="2">
    <source>
        <dbReference type="Proteomes" id="UP000192726"/>
    </source>
</evidence>
<keyword evidence="2" id="KW-1185">Reference proteome</keyword>
<accession>A0A1V0U2Z8</accession>
<dbReference type="Proteomes" id="UP000192726">
    <property type="component" value="Chromosome"/>
</dbReference>
<dbReference type="InterPro" id="IPR045596">
    <property type="entry name" value="DUF6459"/>
</dbReference>
<reference evidence="1 2" key="1">
    <citation type="submission" date="2017-04" db="EMBL/GenBank/DDBJ databases">
        <title>Complete Genome Sequence of Streptomyces gilvosporeus F607, a Capable Producer of Natamycin.</title>
        <authorList>
            <person name="Zong G."/>
            <person name="Zhong C."/>
            <person name="Fu J."/>
            <person name="Qin R."/>
            <person name="Cao G."/>
        </authorList>
    </citation>
    <scope>NUCLEOTIDE SEQUENCE [LARGE SCALE GENOMIC DNA]</scope>
    <source>
        <strain evidence="1 2">F607</strain>
    </source>
</reference>
<sequence length="131" mass="14454">MPTAGARRQAHERRPHLWFARQLLLALSGQIPVHALLGHALPTAYDQLVELAPQAPLRPLTAPGRAAVPTLRECGLCRPRDGVIEAFARISSGDRLRALAFRLERGADTRWRCATLDIGPMPRPWVPAPHP</sequence>
<dbReference type="OrthoDB" id="3218510at2"/>